<dbReference type="AlphaFoldDB" id="A2SN64"/>
<dbReference type="Proteomes" id="UP000000366">
    <property type="component" value="Plasmid RPME01"/>
</dbReference>
<geneLocation type="plasmid" evidence="2 3">
    <name>RPME01</name>
</geneLocation>
<proteinExistence type="predicted"/>
<dbReference type="EMBL" id="CP000556">
    <property type="protein sequence ID" value="ABM97003.1"/>
    <property type="molecule type" value="Genomic_DNA"/>
</dbReference>
<dbReference type="NCBIfam" id="NF045478">
    <property type="entry name" value="XF1762_fam"/>
    <property type="match status" value="1"/>
</dbReference>
<keyword evidence="2" id="KW-0614">Plasmid</keyword>
<dbReference type="KEGG" id="mpt:Mpe_B0228"/>
<evidence type="ECO:0008006" key="4">
    <source>
        <dbReference type="Google" id="ProtNLM"/>
    </source>
</evidence>
<accession>A2SN64</accession>
<reference evidence="2 3" key="1">
    <citation type="journal article" date="2007" name="J. Bacteriol.">
        <title>Whole-genome analysis of the methyl tert-butyl ether-degrading beta-proteobacterium Methylibium petroleiphilum PM1.</title>
        <authorList>
            <person name="Kane S.R."/>
            <person name="Chakicherla A.Y."/>
            <person name="Chain P.S.G."/>
            <person name="Schmidt R."/>
            <person name="Shin M.W."/>
            <person name="Legler T.C."/>
            <person name="Scow K.M."/>
            <person name="Larimer F.W."/>
            <person name="Lucas S.M."/>
            <person name="Richardson P.M."/>
            <person name="Hristova K.R."/>
        </authorList>
    </citation>
    <scope>NUCLEOTIDE SEQUENCE [LARGE SCALE GENOMIC DNA]</scope>
    <source>
        <strain evidence="3">ATCC BAA-1232 / LMG 22953 / PM1</strain>
        <plasmid evidence="2 3">RPME01</plasmid>
    </source>
</reference>
<feature type="region of interest" description="Disordered" evidence="1">
    <location>
        <begin position="176"/>
        <end position="203"/>
    </location>
</feature>
<name>A2SN64_METPP</name>
<dbReference type="InterPro" id="IPR053780">
    <property type="entry name" value="Gp66-like"/>
</dbReference>
<keyword evidence="3" id="KW-1185">Reference proteome</keyword>
<sequence>MVSVEQRDAKAFVRAHHRHCPPPAGWKFGGAIRNGPGDDGVIGVVMVGRPVAKAINQTKVMEVNRLCIREDIADGLQWNACSLAYGWAAREAKRRGAHRIITYTLVTEPGTSLRAAGWIPEARVRGRSWNTPSRPREDRMEIVDKIRWSRTLVRGGPETPLPVDIDSLLEKFRTPRRRAPAAEDAATKKKAPQVTEVTSGAMG</sequence>
<gene>
    <name evidence="2" type="ordered locus">Mpe_B0228</name>
</gene>
<dbReference type="HOGENOM" id="CLU_102491_0_0_4"/>
<organism evidence="2 3">
    <name type="scientific">Methylibium petroleiphilum (strain ATCC BAA-1232 / LMG 22953 / PM1)</name>
    <dbReference type="NCBI Taxonomy" id="420662"/>
    <lineage>
        <taxon>Bacteria</taxon>
        <taxon>Pseudomonadati</taxon>
        <taxon>Pseudomonadota</taxon>
        <taxon>Betaproteobacteria</taxon>
        <taxon>Burkholderiales</taxon>
        <taxon>Sphaerotilaceae</taxon>
        <taxon>Methylibium</taxon>
    </lineage>
</organism>
<evidence type="ECO:0000313" key="3">
    <source>
        <dbReference type="Proteomes" id="UP000000366"/>
    </source>
</evidence>
<evidence type="ECO:0000256" key="1">
    <source>
        <dbReference type="SAM" id="MobiDB-lite"/>
    </source>
</evidence>
<evidence type="ECO:0000313" key="2">
    <source>
        <dbReference type="EMBL" id="ABM97003.1"/>
    </source>
</evidence>
<dbReference type="eggNOG" id="ENOG503067M">
    <property type="taxonomic scope" value="Bacteria"/>
</dbReference>
<protein>
    <recommendedName>
        <fullName evidence="4">N-acetyltransferase domain-containing protein</fullName>
    </recommendedName>
</protein>